<feature type="transmembrane region" description="Helical" evidence="8">
    <location>
        <begin position="12"/>
        <end position="29"/>
    </location>
</feature>
<comment type="subcellular location">
    <subcellularLocation>
        <location evidence="1">Cell membrane</location>
        <topology evidence="1">Multi-pass membrane protein</topology>
    </subcellularLocation>
</comment>
<dbReference type="STRING" id="477641.MODMU_0476"/>
<keyword evidence="10" id="KW-0012">Acyltransferase</keyword>
<evidence type="ECO:0000256" key="6">
    <source>
        <dbReference type="ARBA" id="ARBA00023136"/>
    </source>
</evidence>
<keyword evidence="5 8" id="KW-1133">Transmembrane helix</keyword>
<dbReference type="EMBL" id="FO203431">
    <property type="protein sequence ID" value="CCH85934.1"/>
    <property type="molecule type" value="Genomic_DNA"/>
</dbReference>
<reference evidence="10 11" key="1">
    <citation type="journal article" date="2012" name="J. Bacteriol.">
        <title>Genome Sequence of Radiation-Resistant Modestobacter marinus Strain BC501, a Representative Actinobacterium That Thrives on Calcareous Stone Surfaces.</title>
        <authorList>
            <person name="Normand P."/>
            <person name="Gury J."/>
            <person name="Pujic P."/>
            <person name="Chouaia B."/>
            <person name="Crotti E."/>
            <person name="Brusetti L."/>
            <person name="Daffonchio D."/>
            <person name="Vacherie B."/>
            <person name="Barbe V."/>
            <person name="Medigue C."/>
            <person name="Calteau A."/>
            <person name="Ghodhbane-Gtari F."/>
            <person name="Essoussi I."/>
            <person name="Nouioui I."/>
            <person name="Abbassi-Ghozzi I."/>
            <person name="Gtari M."/>
        </authorList>
    </citation>
    <scope>NUCLEOTIDE SEQUENCE [LARGE SCALE GENOMIC DNA]</scope>
    <source>
        <strain evidence="11">BC 501</strain>
    </source>
</reference>
<dbReference type="InterPro" id="IPR002656">
    <property type="entry name" value="Acyl_transf_3_dom"/>
</dbReference>
<evidence type="ECO:0000256" key="4">
    <source>
        <dbReference type="ARBA" id="ARBA00022692"/>
    </source>
</evidence>
<dbReference type="OMA" id="MSTSWYL"/>
<evidence type="ECO:0000256" key="7">
    <source>
        <dbReference type="SAM" id="MobiDB-lite"/>
    </source>
</evidence>
<feature type="transmembrane region" description="Helical" evidence="8">
    <location>
        <begin position="240"/>
        <end position="262"/>
    </location>
</feature>
<evidence type="ECO:0000259" key="9">
    <source>
        <dbReference type="Pfam" id="PF01757"/>
    </source>
</evidence>
<keyword evidence="4 8" id="KW-0812">Transmembrane</keyword>
<feature type="transmembrane region" description="Helical" evidence="8">
    <location>
        <begin position="274"/>
        <end position="297"/>
    </location>
</feature>
<feature type="transmembrane region" description="Helical" evidence="8">
    <location>
        <begin position="49"/>
        <end position="72"/>
    </location>
</feature>
<feature type="domain" description="Acyltransferase 3" evidence="9">
    <location>
        <begin position="11"/>
        <end position="323"/>
    </location>
</feature>
<organism evidence="10 11">
    <name type="scientific">Modestobacter italicus (strain DSM 44449 / CECT 9708 / BC 501)</name>
    <dbReference type="NCBI Taxonomy" id="2732864"/>
    <lineage>
        <taxon>Bacteria</taxon>
        <taxon>Bacillati</taxon>
        <taxon>Actinomycetota</taxon>
        <taxon>Actinomycetes</taxon>
        <taxon>Geodermatophilales</taxon>
        <taxon>Geodermatophilaceae</taxon>
        <taxon>Modestobacter</taxon>
    </lineage>
</organism>
<dbReference type="PANTHER" id="PTHR40074:SF2">
    <property type="entry name" value="O-ACETYLTRANSFERASE WECH"/>
    <property type="match status" value="1"/>
</dbReference>
<keyword evidence="6 8" id="KW-0472">Membrane</keyword>
<keyword evidence="3" id="KW-1003">Cell membrane</keyword>
<dbReference type="HOGENOM" id="CLU_780269_0_0_11"/>
<dbReference type="AlphaFoldDB" id="I4ERC1"/>
<evidence type="ECO:0000256" key="1">
    <source>
        <dbReference type="ARBA" id="ARBA00004651"/>
    </source>
</evidence>
<feature type="transmembrane region" description="Helical" evidence="8">
    <location>
        <begin position="155"/>
        <end position="175"/>
    </location>
</feature>
<gene>
    <name evidence="10" type="ordered locus">MODMU_0476</name>
</gene>
<evidence type="ECO:0000313" key="11">
    <source>
        <dbReference type="Proteomes" id="UP000006461"/>
    </source>
</evidence>
<evidence type="ECO:0000256" key="5">
    <source>
        <dbReference type="ARBA" id="ARBA00022989"/>
    </source>
</evidence>
<dbReference type="GO" id="GO:0005886">
    <property type="term" value="C:plasma membrane"/>
    <property type="evidence" value="ECO:0007669"/>
    <property type="project" value="UniProtKB-SubCell"/>
</dbReference>
<name>I4ERC1_MODI5</name>
<protein>
    <submittedName>
        <fullName evidence="10">Acyltransferase</fullName>
    </submittedName>
</protein>
<dbReference type="Pfam" id="PF01757">
    <property type="entry name" value="Acyl_transf_3"/>
    <property type="match status" value="1"/>
</dbReference>
<dbReference type="GO" id="GO:0009246">
    <property type="term" value="P:enterobacterial common antigen biosynthetic process"/>
    <property type="evidence" value="ECO:0007669"/>
    <property type="project" value="TreeGrafter"/>
</dbReference>
<feature type="transmembrane region" description="Helical" evidence="8">
    <location>
        <begin position="303"/>
        <end position="323"/>
    </location>
</feature>
<feature type="transmembrane region" description="Helical" evidence="8">
    <location>
        <begin position="208"/>
        <end position="228"/>
    </location>
</feature>
<accession>I4ERC1</accession>
<feature type="transmembrane region" description="Helical" evidence="8">
    <location>
        <begin position="84"/>
        <end position="101"/>
    </location>
</feature>
<feature type="region of interest" description="Disordered" evidence="7">
    <location>
        <begin position="344"/>
        <end position="372"/>
    </location>
</feature>
<dbReference type="GO" id="GO:0016413">
    <property type="term" value="F:O-acetyltransferase activity"/>
    <property type="evidence" value="ECO:0007669"/>
    <property type="project" value="TreeGrafter"/>
</dbReference>
<evidence type="ECO:0000313" key="10">
    <source>
        <dbReference type="EMBL" id="CCH85934.1"/>
    </source>
</evidence>
<feature type="transmembrane region" description="Helical" evidence="8">
    <location>
        <begin position="121"/>
        <end position="143"/>
    </location>
</feature>
<feature type="transmembrane region" description="Helical" evidence="8">
    <location>
        <begin position="181"/>
        <end position="201"/>
    </location>
</feature>
<keyword evidence="11" id="KW-1185">Reference proteome</keyword>
<evidence type="ECO:0000256" key="2">
    <source>
        <dbReference type="ARBA" id="ARBA00007400"/>
    </source>
</evidence>
<dbReference type="PANTHER" id="PTHR40074">
    <property type="entry name" value="O-ACETYLTRANSFERASE WECH"/>
    <property type="match status" value="1"/>
</dbReference>
<proteinExistence type="inferred from homology"/>
<evidence type="ECO:0000256" key="8">
    <source>
        <dbReference type="SAM" id="Phobius"/>
    </source>
</evidence>
<keyword evidence="10" id="KW-0808">Transferase</keyword>
<sequence>MTSVVRQRSVAVDVARGVAIVGVVFNHAVDGLISAGTLSPEGWVADVNAALYLFRLPALVFLVGLFIPGGVTKRGRTGYVGTRTRLLVWLFVIWQVLQGVVEVATGSVRNGSTNASDLYRLWAPVAHLWFLPFLAIATALVVALSPWRRGSVGQAALACCFVVGLFSWGWDVYWFGLRGLALLPFLAVGAFVGIVRMSALLARPGWQWAAVGSSAVTLFVLVLPIGVVPGTEAAPAALGIRAMSMLAAWLGVVALVAASSLLARTPAISTLLAAIGRVTLPIYLAHVTVVAGARIVLMSFGVTGPSLLLFLVPLGLAVPYVAWRCSAALHLRWLFDFPGPPTRSSTREQSAPRTPAVHRDVITPRGRHRARR</sequence>
<evidence type="ECO:0000256" key="3">
    <source>
        <dbReference type="ARBA" id="ARBA00022475"/>
    </source>
</evidence>
<dbReference type="eggNOG" id="COG3594">
    <property type="taxonomic scope" value="Bacteria"/>
</dbReference>
<comment type="similarity">
    <text evidence="2">Belongs to the acyltransferase 3 family.</text>
</comment>
<dbReference type="Proteomes" id="UP000006461">
    <property type="component" value="Chromosome"/>
</dbReference>
<dbReference type="KEGG" id="mmar:MODMU_0476"/>